<protein>
    <recommendedName>
        <fullName evidence="2">Serpin domain-containing protein</fullName>
    </recommendedName>
</protein>
<dbReference type="Gene3D" id="3.30.497.10">
    <property type="entry name" value="Antithrombin, subunit I, domain 2"/>
    <property type="match status" value="1"/>
</dbReference>
<dbReference type="Proteomes" id="UP000006038">
    <property type="component" value="Chromosome 11"/>
</dbReference>
<comment type="similarity">
    <text evidence="1">Belongs to the serpin family.</text>
</comment>
<evidence type="ECO:0000313" key="4">
    <source>
        <dbReference type="Proteomes" id="UP000006038"/>
    </source>
</evidence>
<dbReference type="SUPFAM" id="SSF56574">
    <property type="entry name" value="Serpins"/>
    <property type="match status" value="1"/>
</dbReference>
<evidence type="ECO:0000259" key="2">
    <source>
        <dbReference type="Pfam" id="PF00079"/>
    </source>
</evidence>
<proteinExistence type="inferred from homology"/>
<dbReference type="STRING" id="4533.J3N712"/>
<dbReference type="HOGENOM" id="CLU_1858306_0_0_1"/>
<dbReference type="OMA" id="TAATMIC"/>
<dbReference type="PANTHER" id="PTHR11461:SF313">
    <property type="entry name" value="SERPIN-Z5-RELATED"/>
    <property type="match status" value="1"/>
</dbReference>
<dbReference type="Pfam" id="PF00079">
    <property type="entry name" value="Serpin"/>
    <property type="match status" value="1"/>
</dbReference>
<dbReference type="Gramene" id="OB11G15980.1">
    <property type="protein sequence ID" value="OB11G15980.1"/>
    <property type="gene ID" value="OB11G15980"/>
</dbReference>
<dbReference type="GO" id="GO:0004867">
    <property type="term" value="F:serine-type endopeptidase inhibitor activity"/>
    <property type="evidence" value="ECO:0007669"/>
    <property type="project" value="InterPro"/>
</dbReference>
<feature type="domain" description="Serpin" evidence="2">
    <location>
        <begin position="7"/>
        <end position="112"/>
    </location>
</feature>
<dbReference type="PANTHER" id="PTHR11461">
    <property type="entry name" value="SERINE PROTEASE INHIBITOR, SERPIN"/>
    <property type="match status" value="1"/>
</dbReference>
<reference evidence="3" key="2">
    <citation type="submission" date="2013-04" db="UniProtKB">
        <authorList>
            <consortium name="EnsemblPlants"/>
        </authorList>
    </citation>
    <scope>IDENTIFICATION</scope>
</reference>
<dbReference type="Gene3D" id="2.30.39.10">
    <property type="entry name" value="Alpha-1-antitrypsin, domain 1"/>
    <property type="match status" value="1"/>
</dbReference>
<accession>J3N712</accession>
<dbReference type="eggNOG" id="KOG2392">
    <property type="taxonomic scope" value="Eukaryota"/>
</dbReference>
<organism evidence="3">
    <name type="scientific">Oryza brachyantha</name>
    <name type="common">malo sina</name>
    <dbReference type="NCBI Taxonomy" id="4533"/>
    <lineage>
        <taxon>Eukaryota</taxon>
        <taxon>Viridiplantae</taxon>
        <taxon>Streptophyta</taxon>
        <taxon>Embryophyta</taxon>
        <taxon>Tracheophyta</taxon>
        <taxon>Spermatophyta</taxon>
        <taxon>Magnoliopsida</taxon>
        <taxon>Liliopsida</taxon>
        <taxon>Poales</taxon>
        <taxon>Poaceae</taxon>
        <taxon>BOP clade</taxon>
        <taxon>Oryzoideae</taxon>
        <taxon>Oryzeae</taxon>
        <taxon>Oryzinae</taxon>
        <taxon>Oryza</taxon>
    </lineage>
</organism>
<dbReference type="GO" id="GO:0005615">
    <property type="term" value="C:extracellular space"/>
    <property type="evidence" value="ECO:0007669"/>
    <property type="project" value="InterPro"/>
</dbReference>
<dbReference type="InterPro" id="IPR042185">
    <property type="entry name" value="Serpin_sf_2"/>
</dbReference>
<dbReference type="InterPro" id="IPR042178">
    <property type="entry name" value="Serpin_sf_1"/>
</dbReference>
<evidence type="ECO:0000256" key="1">
    <source>
        <dbReference type="ARBA" id="ARBA00009500"/>
    </source>
</evidence>
<name>J3N712_ORYBR</name>
<dbReference type="InterPro" id="IPR036186">
    <property type="entry name" value="Serpin_sf"/>
</dbReference>
<sequence>MAVEVRHFMLPKFKFTFSDDMAGVLHGLGLELTFSDVKADLSNMVGDDGSGSGRTLWMNRVVHKAVIEVNEEGTEAASLLADARCGMSMSESPPPVRVDFVADHPFAFFVIEVRGDVGRRRLRRPRSGPQLTGRSFGR</sequence>
<dbReference type="AlphaFoldDB" id="J3N712"/>
<dbReference type="InterPro" id="IPR000215">
    <property type="entry name" value="Serpin_fam"/>
</dbReference>
<dbReference type="InterPro" id="IPR023796">
    <property type="entry name" value="Serpin_dom"/>
</dbReference>
<keyword evidence="4" id="KW-1185">Reference proteome</keyword>
<dbReference type="EnsemblPlants" id="OB11G15980.1">
    <property type="protein sequence ID" value="OB11G15980.1"/>
    <property type="gene ID" value="OB11G15980"/>
</dbReference>
<reference evidence="3" key="1">
    <citation type="journal article" date="2013" name="Nat. Commun.">
        <title>Whole-genome sequencing of Oryza brachyantha reveals mechanisms underlying Oryza genome evolution.</title>
        <authorList>
            <person name="Chen J."/>
            <person name="Huang Q."/>
            <person name="Gao D."/>
            <person name="Wang J."/>
            <person name="Lang Y."/>
            <person name="Liu T."/>
            <person name="Li B."/>
            <person name="Bai Z."/>
            <person name="Luis Goicoechea J."/>
            <person name="Liang C."/>
            <person name="Chen C."/>
            <person name="Zhang W."/>
            <person name="Sun S."/>
            <person name="Liao Y."/>
            <person name="Zhang X."/>
            <person name="Yang L."/>
            <person name="Song C."/>
            <person name="Wang M."/>
            <person name="Shi J."/>
            <person name="Liu G."/>
            <person name="Liu J."/>
            <person name="Zhou H."/>
            <person name="Zhou W."/>
            <person name="Yu Q."/>
            <person name="An N."/>
            <person name="Chen Y."/>
            <person name="Cai Q."/>
            <person name="Wang B."/>
            <person name="Liu B."/>
            <person name="Min J."/>
            <person name="Huang Y."/>
            <person name="Wu H."/>
            <person name="Li Z."/>
            <person name="Zhang Y."/>
            <person name="Yin Y."/>
            <person name="Song W."/>
            <person name="Jiang J."/>
            <person name="Jackson S.A."/>
            <person name="Wing R.A."/>
            <person name="Wang J."/>
            <person name="Chen M."/>
        </authorList>
    </citation>
    <scope>NUCLEOTIDE SEQUENCE [LARGE SCALE GENOMIC DNA]</scope>
    <source>
        <strain evidence="3">cv. IRGC 101232</strain>
    </source>
</reference>
<evidence type="ECO:0000313" key="3">
    <source>
        <dbReference type="EnsemblPlants" id="OB11G15980.1"/>
    </source>
</evidence>